<evidence type="ECO:0000313" key="2">
    <source>
        <dbReference type="EMBL" id="QCK84533.1"/>
    </source>
</evidence>
<gene>
    <name evidence="2" type="ORF">E8L99_01370</name>
</gene>
<dbReference type="InterPro" id="IPR036812">
    <property type="entry name" value="NAD(P)_OxRdtase_dom_sf"/>
</dbReference>
<dbReference type="SUPFAM" id="SSF51430">
    <property type="entry name" value="NAD(P)-linked oxidoreductase"/>
    <property type="match status" value="1"/>
</dbReference>
<dbReference type="Pfam" id="PF00248">
    <property type="entry name" value="Aldo_ket_red"/>
    <property type="match status" value="1"/>
</dbReference>
<feature type="domain" description="NADP-dependent oxidoreductase" evidence="1">
    <location>
        <begin position="18"/>
        <end position="318"/>
    </location>
</feature>
<keyword evidence="3" id="KW-1185">Reference proteome</keyword>
<dbReference type="RefSeq" id="WP_137097868.1">
    <property type="nucleotide sequence ID" value="NZ_CP039865.1"/>
</dbReference>
<dbReference type="Gene3D" id="3.20.20.100">
    <property type="entry name" value="NADP-dependent oxidoreductase domain"/>
    <property type="match status" value="1"/>
</dbReference>
<evidence type="ECO:0000259" key="1">
    <source>
        <dbReference type="Pfam" id="PF00248"/>
    </source>
</evidence>
<protein>
    <submittedName>
        <fullName evidence="2">Aldo/keto reductase</fullName>
    </submittedName>
</protein>
<dbReference type="OrthoDB" id="9768851at2"/>
<sequence length="340" mass="35860">MTLAKRPLGRTGLAVSVLGFGGAPLGDLYARLSETIAIQAVESALRAGVTLIDTSPLYGHGLSEHRIGAALRRVPPQPILLSTKVGRVMDPFAPRGDGSGYLGGLPHGARFDYSRDGALRSLEQSLLRLGTDHVDIALIHDVDAWTHGEAEADRRFGEAMDGAYRALDDLRGQGVVKAIGVGINDADMCVRFAEAGDFDTMLLAGRYSLLEQPALARFLPLALEKGIGVMLGGVFNSGILATGAVPGAKYNYRGAPPEIMMRVAAIDAVCRRHGVPLMRAALHFALGHPAVASLVLGAVRPLEVEQQVAALTSPVPTALWDDLRHEGLIAPDVPTPGQAP</sequence>
<dbReference type="KEGG" id="paqt:E8L99_01370"/>
<evidence type="ECO:0000313" key="3">
    <source>
        <dbReference type="Proteomes" id="UP000298588"/>
    </source>
</evidence>
<reference evidence="2 3" key="1">
    <citation type="submission" date="2019-04" db="EMBL/GenBank/DDBJ databases">
        <title>Phreatobacter aquaticus sp. nov.</title>
        <authorList>
            <person name="Choi A."/>
            <person name="Baek K."/>
        </authorList>
    </citation>
    <scope>NUCLEOTIDE SEQUENCE [LARGE SCALE GENOMIC DNA]</scope>
    <source>
        <strain evidence="2 3">NMCR1094</strain>
    </source>
</reference>
<dbReference type="PANTHER" id="PTHR42686:SF1">
    <property type="entry name" value="GH17980P-RELATED"/>
    <property type="match status" value="1"/>
</dbReference>
<dbReference type="GO" id="GO:0016491">
    <property type="term" value="F:oxidoreductase activity"/>
    <property type="evidence" value="ECO:0007669"/>
    <property type="project" value="InterPro"/>
</dbReference>
<dbReference type="InterPro" id="IPR023210">
    <property type="entry name" value="NADP_OxRdtase_dom"/>
</dbReference>
<dbReference type="AlphaFoldDB" id="A0A4D7QFX4"/>
<dbReference type="EMBL" id="CP039865">
    <property type="protein sequence ID" value="QCK84533.1"/>
    <property type="molecule type" value="Genomic_DNA"/>
</dbReference>
<name>A0A4D7QFX4_9HYPH</name>
<dbReference type="InterPro" id="IPR020471">
    <property type="entry name" value="AKR"/>
</dbReference>
<proteinExistence type="predicted"/>
<dbReference type="PANTHER" id="PTHR42686">
    <property type="entry name" value="GH17980P-RELATED"/>
    <property type="match status" value="1"/>
</dbReference>
<organism evidence="2 3">
    <name type="scientific">Phreatobacter aquaticus</name>
    <dbReference type="NCBI Taxonomy" id="2570229"/>
    <lineage>
        <taxon>Bacteria</taxon>
        <taxon>Pseudomonadati</taxon>
        <taxon>Pseudomonadota</taxon>
        <taxon>Alphaproteobacteria</taxon>
        <taxon>Hyphomicrobiales</taxon>
        <taxon>Phreatobacteraceae</taxon>
        <taxon>Phreatobacter</taxon>
    </lineage>
</organism>
<dbReference type="Proteomes" id="UP000298588">
    <property type="component" value="Chromosome"/>
</dbReference>
<dbReference type="GO" id="GO:0005829">
    <property type="term" value="C:cytosol"/>
    <property type="evidence" value="ECO:0007669"/>
    <property type="project" value="TreeGrafter"/>
</dbReference>
<accession>A0A4D7QFX4</accession>